<dbReference type="EMBL" id="CM044706">
    <property type="protein sequence ID" value="KAI5659652.1"/>
    <property type="molecule type" value="Genomic_DNA"/>
</dbReference>
<keyword evidence="2" id="KW-1185">Reference proteome</keyword>
<gene>
    <name evidence="1" type="ORF">M9H77_28445</name>
</gene>
<organism evidence="1 2">
    <name type="scientific">Catharanthus roseus</name>
    <name type="common">Madagascar periwinkle</name>
    <name type="synonym">Vinca rosea</name>
    <dbReference type="NCBI Taxonomy" id="4058"/>
    <lineage>
        <taxon>Eukaryota</taxon>
        <taxon>Viridiplantae</taxon>
        <taxon>Streptophyta</taxon>
        <taxon>Embryophyta</taxon>
        <taxon>Tracheophyta</taxon>
        <taxon>Spermatophyta</taxon>
        <taxon>Magnoliopsida</taxon>
        <taxon>eudicotyledons</taxon>
        <taxon>Gunneridae</taxon>
        <taxon>Pentapetalae</taxon>
        <taxon>asterids</taxon>
        <taxon>lamiids</taxon>
        <taxon>Gentianales</taxon>
        <taxon>Apocynaceae</taxon>
        <taxon>Rauvolfioideae</taxon>
        <taxon>Vinceae</taxon>
        <taxon>Catharanthinae</taxon>
        <taxon>Catharanthus</taxon>
    </lineage>
</organism>
<dbReference type="Proteomes" id="UP001060085">
    <property type="component" value="Linkage Group LG06"/>
</dbReference>
<accession>A0ACC0AFD2</accession>
<evidence type="ECO:0000313" key="2">
    <source>
        <dbReference type="Proteomes" id="UP001060085"/>
    </source>
</evidence>
<reference evidence="2" key="1">
    <citation type="journal article" date="2023" name="Nat. Plants">
        <title>Single-cell RNA sequencing provides a high-resolution roadmap for understanding the multicellular compartmentation of specialized metabolism.</title>
        <authorList>
            <person name="Sun S."/>
            <person name="Shen X."/>
            <person name="Li Y."/>
            <person name="Li Y."/>
            <person name="Wang S."/>
            <person name="Li R."/>
            <person name="Zhang H."/>
            <person name="Shen G."/>
            <person name="Guo B."/>
            <person name="Wei J."/>
            <person name="Xu J."/>
            <person name="St-Pierre B."/>
            <person name="Chen S."/>
            <person name="Sun C."/>
        </authorList>
    </citation>
    <scope>NUCLEOTIDE SEQUENCE [LARGE SCALE GENOMIC DNA]</scope>
</reference>
<sequence>MSKEENPSKNEKSSSRRPHLMKEKDYTALADLFRHHIESFDYMVDQGLEIMLNNIKPVEIFNSSTNQKLKNIFCFFNSIILSFEKPEVYPPQKERAMRTLPDTLYPFECRQAKISYTGKFLVNICFQYGDEKVKVREKTNFGQFPIMLKSKLCHLRGADTKKLVSLKEEASEMGGYFILNGLERVVRLLILPKRNYPTSMVRNSFRERREGYTDKAVVIRCVREDLSAVTLKLYYLSNGSARLGFWIQGREYLLPVGLVLKALADTSDHEIYVSLTCCYDEKYDGVKGSVGTQLVGERAKIILDEVHALSLFTREQCLEHIGKHFQPVMVGMEKEKPTAVADAVLEEYIFVHLYNNHDKFNLLLYMLQKLFSLVDQTSVPDNPDSLQNQEILLPGHLITIYLKVQTIELETCLNRSVKFISVHLTWETGAWSTTMVLGLHLACPTSNLFKNYFL</sequence>
<evidence type="ECO:0000313" key="1">
    <source>
        <dbReference type="EMBL" id="KAI5659652.1"/>
    </source>
</evidence>
<comment type="caution">
    <text evidence="1">The sequence shown here is derived from an EMBL/GenBank/DDBJ whole genome shotgun (WGS) entry which is preliminary data.</text>
</comment>
<proteinExistence type="predicted"/>
<protein>
    <submittedName>
        <fullName evidence="1">Uncharacterized protein</fullName>
    </submittedName>
</protein>
<name>A0ACC0AFD2_CATRO</name>